<proteinExistence type="predicted"/>
<accession>A0ABM5TK47</accession>
<dbReference type="Pfam" id="PF03756">
    <property type="entry name" value="AfsA"/>
    <property type="match status" value="1"/>
</dbReference>
<dbReference type="RefSeq" id="WP_208899262.1">
    <property type="nucleotide sequence ID" value="NZ_CP011497.1"/>
</dbReference>
<name>A0ABM5TK47_9ACTN</name>
<protein>
    <recommendedName>
        <fullName evidence="1">A-factor biosynthesis hotdog domain-containing protein</fullName>
    </recommendedName>
</protein>
<dbReference type="InterPro" id="IPR005509">
    <property type="entry name" value="AfsA_hotdog_dom"/>
</dbReference>
<sequence>MSQEAVIVVGDRFEEFLANRGTVPVSALLERLRSGDLPERLALSVGQGLSTEQLEELRGLVDRHAPTVTVAKPGIPERAEQRLTHKHDPANVLIGPVGQVGEHAFVADLVLDQRVEVLADHLTGQHIPAITLLEAARQFWTVVTEQFYVTGPERTRFVIGSVSSSFHSFVFPLAATLRYELLELARTPVGTVFRCRISVHHGDTLASVVEAEYRVIPEPVSVKQEKIAARQAVANGLAQLREPALAGV</sequence>
<feature type="domain" description="A-factor biosynthesis hotdog" evidence="1">
    <location>
        <begin position="85"/>
        <end position="169"/>
    </location>
</feature>
<dbReference type="Proteomes" id="UP000035366">
    <property type="component" value="Chromosome"/>
</dbReference>
<keyword evidence="3" id="KW-1185">Reference proteome</keyword>
<dbReference type="EMBL" id="CP011497">
    <property type="protein sequence ID" value="AKJ11326.1"/>
    <property type="molecule type" value="Genomic_DNA"/>
</dbReference>
<evidence type="ECO:0000313" key="3">
    <source>
        <dbReference type="Proteomes" id="UP000035366"/>
    </source>
</evidence>
<organism evidence="2 3">
    <name type="scientific">Streptomyces incarnatus</name>
    <dbReference type="NCBI Taxonomy" id="665007"/>
    <lineage>
        <taxon>Bacteria</taxon>
        <taxon>Bacillati</taxon>
        <taxon>Actinomycetota</taxon>
        <taxon>Actinomycetes</taxon>
        <taxon>Kitasatosporales</taxon>
        <taxon>Streptomycetaceae</taxon>
        <taxon>Streptomyces</taxon>
    </lineage>
</organism>
<reference evidence="2 3" key="1">
    <citation type="journal article" date="2015" name="ISME J.">
        <title>Draft Genome Sequence of Streptomyces incarnatus NRRL8089, which Produces the Nucleoside Antibiotic Sinefungin.</title>
        <authorList>
            <person name="Oshima K."/>
            <person name="Hattori M."/>
            <person name="Shimizu H."/>
            <person name="Fukuda K."/>
            <person name="Nemoto M."/>
            <person name="Inagaki K."/>
            <person name="Tamura T."/>
        </authorList>
    </citation>
    <scope>NUCLEOTIDE SEQUENCE [LARGE SCALE GENOMIC DNA]</scope>
    <source>
        <strain evidence="2 3">NRRL 8089</strain>
    </source>
</reference>
<evidence type="ECO:0000313" key="2">
    <source>
        <dbReference type="EMBL" id="AKJ11326.1"/>
    </source>
</evidence>
<evidence type="ECO:0000259" key="1">
    <source>
        <dbReference type="Pfam" id="PF03756"/>
    </source>
</evidence>
<gene>
    <name evidence="2" type="ORF">ABB07_15205</name>
</gene>